<evidence type="ECO:0000313" key="21">
    <source>
        <dbReference type="Proteomes" id="UP000569329"/>
    </source>
</evidence>
<dbReference type="PROSITE" id="PS50886">
    <property type="entry name" value="TRBD"/>
    <property type="match status" value="1"/>
</dbReference>
<dbReference type="InterPro" id="IPR041616">
    <property type="entry name" value="PheRS_beta_core"/>
</dbReference>
<evidence type="ECO:0000313" key="20">
    <source>
        <dbReference type="EMBL" id="MBA8826045.1"/>
    </source>
</evidence>
<accession>A0A839E2R9</accession>
<dbReference type="Gene3D" id="3.30.56.10">
    <property type="match status" value="2"/>
</dbReference>
<dbReference type="InterPro" id="IPR033714">
    <property type="entry name" value="tRNA_bind_bactPheRS"/>
</dbReference>
<dbReference type="GO" id="GO:0004826">
    <property type="term" value="F:phenylalanine-tRNA ligase activity"/>
    <property type="evidence" value="ECO:0007669"/>
    <property type="project" value="UniProtKB-UniRule"/>
</dbReference>
<keyword evidence="7 15" id="KW-0479">Metal-binding</keyword>
<dbReference type="SMART" id="SM00874">
    <property type="entry name" value="B5"/>
    <property type="match status" value="1"/>
</dbReference>
<dbReference type="SUPFAM" id="SSF50249">
    <property type="entry name" value="Nucleic acid-binding proteins"/>
    <property type="match status" value="1"/>
</dbReference>
<feature type="binding site" evidence="15">
    <location>
        <position position="466"/>
    </location>
    <ligand>
        <name>Mg(2+)</name>
        <dbReference type="ChEBI" id="CHEBI:18420"/>
        <note>shared with alpha subunit</note>
    </ligand>
</feature>
<dbReference type="Proteomes" id="UP000569329">
    <property type="component" value="Unassembled WGS sequence"/>
</dbReference>
<dbReference type="Gene3D" id="2.40.50.140">
    <property type="entry name" value="Nucleic acid-binding proteins"/>
    <property type="match status" value="1"/>
</dbReference>
<sequence length="830" mass="88962">MRIPVSWLAEHLELPEDTSASTLAEAFVRIGLEVEEVTPLASVDGPLVVGRVAEIEELTEFKKPVRFCRVEVGEEESGEQRTQGIICGATNFSEGALVVLALPGTVLPGGFEISSRKTYGRTSEGMICSSKELGIGEDLDGILVLPPGSADPGEDAIDLVGLDDTIIELSITPDRGYCFSVRGLARELSNALNVPFGDPATRAVPEEQQPSRPVEIQDSTACDRFVFRRVTGVDPTVSTPWWIRRRLALAGIRSISLAVDVTNYVMLELGQPLHSWDATKLTGTVVVRRATDDEKLTTLDGVERSLASDDIVICDDSGPVSLAGVMGGASTEIGPDSHDVLLEAAHWDPASIARMIRRHKLPSEAGRRFERSVDPALGPVAAEMAAQLLVRYGDGSVETGRTDVGEPIAPEPVTMPLALPDRVAGVSYERGVTAKRLSQIGCRIEVSTSDEGVGLVTATPPSWRPDLIQSADLVEEVLRLEGYHTIPSVLPHAPAGRGLDESQQRRRSVSRALAHDGYVEVLPFPFTGQDVFDKLGLDSDDSRRRTLTALNALETERSELSTTLIPGLLESLQRNVSRGHRDLALFHIGQVVQPDEKPEAVPELGVSGRPADEELAAMRAALPAQPTHVGAVLAGNRERAGWWGKGRQAGWEDSVQAARTVAEAAGVELTVTAGDLAPWHPGRCAEFKVGDTVVGHAGELHPKVVEAMELPKRTCAVELDLDALPLVEKLPAPHISAYPPVLLDVALVVDASTPTAEVTEALRSGGGELLEDVHLFDVYSGEQIGEGKKSLAFALRFRAPDRTLKQGEAIEARDTAVAAAEEHCGATLRS</sequence>
<proteinExistence type="inferred from homology"/>
<keyword evidence="12 15" id="KW-0648">Protein biosynthesis</keyword>
<evidence type="ECO:0000256" key="10">
    <source>
        <dbReference type="ARBA" id="ARBA00022842"/>
    </source>
</evidence>
<feature type="binding site" evidence="15">
    <location>
        <position position="475"/>
    </location>
    <ligand>
        <name>Mg(2+)</name>
        <dbReference type="ChEBI" id="CHEBI:18420"/>
        <note>shared with alpha subunit</note>
    </ligand>
</feature>
<evidence type="ECO:0000256" key="15">
    <source>
        <dbReference type="HAMAP-Rule" id="MF_00283"/>
    </source>
</evidence>
<dbReference type="SUPFAM" id="SSF55681">
    <property type="entry name" value="Class II aaRS and biotin synthetases"/>
    <property type="match status" value="1"/>
</dbReference>
<dbReference type="SUPFAM" id="SSF54991">
    <property type="entry name" value="Anticodon-binding domain of PheRS"/>
    <property type="match status" value="1"/>
</dbReference>
<feature type="binding site" evidence="15">
    <location>
        <position position="476"/>
    </location>
    <ligand>
        <name>Mg(2+)</name>
        <dbReference type="ChEBI" id="CHEBI:18420"/>
        <note>shared with alpha subunit</note>
    </ligand>
</feature>
<dbReference type="PROSITE" id="PS51447">
    <property type="entry name" value="FDX_ACB"/>
    <property type="match status" value="1"/>
</dbReference>
<evidence type="ECO:0000256" key="11">
    <source>
        <dbReference type="ARBA" id="ARBA00022884"/>
    </source>
</evidence>
<evidence type="ECO:0000256" key="14">
    <source>
        <dbReference type="ARBA" id="ARBA00049255"/>
    </source>
</evidence>
<dbReference type="InterPro" id="IPR012340">
    <property type="entry name" value="NA-bd_OB-fold"/>
</dbReference>
<comment type="caution">
    <text evidence="20">The sequence shown here is derived from an EMBL/GenBank/DDBJ whole genome shotgun (WGS) entry which is preliminary data.</text>
</comment>
<dbReference type="GO" id="GO:0005524">
    <property type="term" value="F:ATP binding"/>
    <property type="evidence" value="ECO:0007669"/>
    <property type="project" value="UniProtKB-UniRule"/>
</dbReference>
<dbReference type="InterPro" id="IPR004532">
    <property type="entry name" value="Phe-tRNA-ligase_IIc_bsu_bact"/>
</dbReference>
<keyword evidence="5 16" id="KW-0820">tRNA-binding</keyword>
<feature type="domain" description="FDX-ACB" evidence="18">
    <location>
        <begin position="736"/>
        <end position="829"/>
    </location>
</feature>
<dbReference type="InterPro" id="IPR020825">
    <property type="entry name" value="Phe-tRNA_synthase-like_B3/B4"/>
</dbReference>
<dbReference type="GO" id="GO:0000287">
    <property type="term" value="F:magnesium ion binding"/>
    <property type="evidence" value="ECO:0007669"/>
    <property type="project" value="UniProtKB-UniRule"/>
</dbReference>
<dbReference type="SUPFAM" id="SSF46955">
    <property type="entry name" value="Putative DNA-binding domain"/>
    <property type="match status" value="1"/>
</dbReference>
<evidence type="ECO:0000256" key="4">
    <source>
        <dbReference type="ARBA" id="ARBA00022490"/>
    </source>
</evidence>
<keyword evidence="11 16" id="KW-0694">RNA-binding</keyword>
<evidence type="ECO:0000256" key="5">
    <source>
        <dbReference type="ARBA" id="ARBA00022555"/>
    </source>
</evidence>
<gene>
    <name evidence="15" type="primary">pheT</name>
    <name evidence="20" type="ORF">FHX42_003411</name>
</gene>
<evidence type="ECO:0000256" key="1">
    <source>
        <dbReference type="ARBA" id="ARBA00004496"/>
    </source>
</evidence>
<evidence type="ECO:0000256" key="7">
    <source>
        <dbReference type="ARBA" id="ARBA00022723"/>
    </source>
</evidence>
<dbReference type="PANTHER" id="PTHR10947">
    <property type="entry name" value="PHENYLALANYL-TRNA SYNTHETASE BETA CHAIN AND LEUCINE-RICH REPEAT-CONTAINING PROTEIN 47"/>
    <property type="match status" value="1"/>
</dbReference>
<comment type="subunit">
    <text evidence="3 15">Tetramer of two alpha and two beta subunits.</text>
</comment>
<dbReference type="FunFam" id="3.30.930.10:FF:000130">
    <property type="entry name" value="Phenylalanine--tRNA ligase beta subunit"/>
    <property type="match status" value="1"/>
</dbReference>
<dbReference type="EMBL" id="JACGWZ010000004">
    <property type="protein sequence ID" value="MBA8826045.1"/>
    <property type="molecule type" value="Genomic_DNA"/>
</dbReference>
<comment type="similarity">
    <text evidence="2 15">Belongs to the phenylalanyl-tRNA synthetase beta subunit family. Type 1 subfamily.</text>
</comment>
<dbReference type="CDD" id="cd02796">
    <property type="entry name" value="tRNA_bind_bactPheRS"/>
    <property type="match status" value="1"/>
</dbReference>
<dbReference type="InterPro" id="IPR045864">
    <property type="entry name" value="aa-tRNA-synth_II/BPL/LPL"/>
</dbReference>
<dbReference type="Gene3D" id="3.30.70.380">
    <property type="entry name" value="Ferrodoxin-fold anticodon-binding domain"/>
    <property type="match status" value="1"/>
</dbReference>
<feature type="binding site" evidence="15">
    <location>
        <position position="472"/>
    </location>
    <ligand>
        <name>Mg(2+)</name>
        <dbReference type="ChEBI" id="CHEBI:18420"/>
        <note>shared with alpha subunit</note>
    </ligand>
</feature>
<keyword evidence="13 15" id="KW-0030">Aminoacyl-tRNA synthetase</keyword>
<evidence type="ECO:0000256" key="9">
    <source>
        <dbReference type="ARBA" id="ARBA00022840"/>
    </source>
</evidence>
<dbReference type="InterPro" id="IPR005146">
    <property type="entry name" value="B3/B4_tRNA-bd"/>
</dbReference>
<dbReference type="SUPFAM" id="SSF56037">
    <property type="entry name" value="PheT/TilS domain"/>
    <property type="match status" value="1"/>
</dbReference>
<dbReference type="Pfam" id="PF17759">
    <property type="entry name" value="tRNA_synthFbeta"/>
    <property type="match status" value="1"/>
</dbReference>
<comment type="catalytic activity">
    <reaction evidence="14 15">
        <text>tRNA(Phe) + L-phenylalanine + ATP = L-phenylalanyl-tRNA(Phe) + AMP + diphosphate + H(+)</text>
        <dbReference type="Rhea" id="RHEA:19413"/>
        <dbReference type="Rhea" id="RHEA-COMP:9668"/>
        <dbReference type="Rhea" id="RHEA-COMP:9699"/>
        <dbReference type="ChEBI" id="CHEBI:15378"/>
        <dbReference type="ChEBI" id="CHEBI:30616"/>
        <dbReference type="ChEBI" id="CHEBI:33019"/>
        <dbReference type="ChEBI" id="CHEBI:58095"/>
        <dbReference type="ChEBI" id="CHEBI:78442"/>
        <dbReference type="ChEBI" id="CHEBI:78531"/>
        <dbReference type="ChEBI" id="CHEBI:456215"/>
        <dbReference type="EC" id="6.1.1.20"/>
    </reaction>
</comment>
<dbReference type="CDD" id="cd00769">
    <property type="entry name" value="PheRS_beta_core"/>
    <property type="match status" value="1"/>
</dbReference>
<dbReference type="SMART" id="SM00873">
    <property type="entry name" value="B3_4"/>
    <property type="match status" value="1"/>
</dbReference>
<protein>
    <recommendedName>
        <fullName evidence="15">Phenylalanine--tRNA ligase beta subunit</fullName>
        <ecNumber evidence="15">6.1.1.20</ecNumber>
    </recommendedName>
    <alternativeName>
        <fullName evidence="15">Phenylalanyl-tRNA synthetase beta subunit</fullName>
        <shortName evidence="15">PheRS</shortName>
    </alternativeName>
</protein>
<dbReference type="NCBIfam" id="TIGR00472">
    <property type="entry name" value="pheT_bact"/>
    <property type="match status" value="1"/>
</dbReference>
<reference evidence="20 21" key="1">
    <citation type="submission" date="2020-07" db="EMBL/GenBank/DDBJ databases">
        <title>Sequencing the genomes of 1000 actinobacteria strains.</title>
        <authorList>
            <person name="Klenk H.-P."/>
        </authorList>
    </citation>
    <scope>NUCLEOTIDE SEQUENCE [LARGE SCALE GENOMIC DNA]</scope>
    <source>
        <strain evidence="20 21">DSM 45975</strain>
    </source>
</reference>
<dbReference type="GO" id="GO:0009328">
    <property type="term" value="C:phenylalanine-tRNA ligase complex"/>
    <property type="evidence" value="ECO:0007669"/>
    <property type="project" value="TreeGrafter"/>
</dbReference>
<evidence type="ECO:0000256" key="3">
    <source>
        <dbReference type="ARBA" id="ARBA00011209"/>
    </source>
</evidence>
<dbReference type="GO" id="GO:0000049">
    <property type="term" value="F:tRNA binding"/>
    <property type="evidence" value="ECO:0007669"/>
    <property type="project" value="UniProtKB-UniRule"/>
</dbReference>
<evidence type="ECO:0000256" key="2">
    <source>
        <dbReference type="ARBA" id="ARBA00008653"/>
    </source>
</evidence>
<evidence type="ECO:0000256" key="6">
    <source>
        <dbReference type="ARBA" id="ARBA00022598"/>
    </source>
</evidence>
<evidence type="ECO:0000256" key="12">
    <source>
        <dbReference type="ARBA" id="ARBA00022917"/>
    </source>
</evidence>
<dbReference type="InterPro" id="IPR036690">
    <property type="entry name" value="Fdx_antiC-bd_sf"/>
</dbReference>
<comment type="subcellular location">
    <subcellularLocation>
        <location evidence="1 15">Cytoplasm</location>
    </subcellularLocation>
</comment>
<dbReference type="EC" id="6.1.1.20" evidence="15"/>
<feature type="domain" description="TRNA-binding" evidence="17">
    <location>
        <begin position="41"/>
        <end position="157"/>
    </location>
</feature>
<keyword evidence="4 15" id="KW-0963">Cytoplasm</keyword>
<organism evidence="20 21">
    <name type="scientific">Halosaccharopolyspora lacisalsi</name>
    <dbReference type="NCBI Taxonomy" id="1000566"/>
    <lineage>
        <taxon>Bacteria</taxon>
        <taxon>Bacillati</taxon>
        <taxon>Actinomycetota</taxon>
        <taxon>Actinomycetes</taxon>
        <taxon>Pseudonocardiales</taxon>
        <taxon>Pseudonocardiaceae</taxon>
        <taxon>Halosaccharopolyspora</taxon>
    </lineage>
</organism>
<evidence type="ECO:0000256" key="8">
    <source>
        <dbReference type="ARBA" id="ARBA00022741"/>
    </source>
</evidence>
<dbReference type="InterPro" id="IPR009061">
    <property type="entry name" value="DNA-bd_dom_put_sf"/>
</dbReference>
<dbReference type="Pfam" id="PF03147">
    <property type="entry name" value="FDX-ACB"/>
    <property type="match status" value="1"/>
</dbReference>
<dbReference type="PROSITE" id="PS51483">
    <property type="entry name" value="B5"/>
    <property type="match status" value="1"/>
</dbReference>
<dbReference type="FunFam" id="3.30.70.380:FF:000001">
    <property type="entry name" value="Phenylalanine--tRNA ligase beta subunit"/>
    <property type="match status" value="1"/>
</dbReference>
<dbReference type="Gene3D" id="3.50.40.10">
    <property type="entry name" value="Phenylalanyl-trna Synthetase, Chain B, domain 3"/>
    <property type="match status" value="1"/>
</dbReference>
<dbReference type="Pfam" id="PF01588">
    <property type="entry name" value="tRNA_bind"/>
    <property type="match status" value="1"/>
</dbReference>
<evidence type="ECO:0000259" key="19">
    <source>
        <dbReference type="PROSITE" id="PS51483"/>
    </source>
</evidence>
<feature type="domain" description="B5" evidence="19">
    <location>
        <begin position="408"/>
        <end position="488"/>
    </location>
</feature>
<dbReference type="RefSeq" id="WP_182545268.1">
    <property type="nucleotide sequence ID" value="NZ_JACGWZ010000004.1"/>
</dbReference>
<evidence type="ECO:0000259" key="17">
    <source>
        <dbReference type="PROSITE" id="PS50886"/>
    </source>
</evidence>
<keyword evidence="10 15" id="KW-0460">Magnesium</keyword>
<dbReference type="GO" id="GO:0006432">
    <property type="term" value="P:phenylalanyl-tRNA aminoacylation"/>
    <property type="evidence" value="ECO:0007669"/>
    <property type="project" value="UniProtKB-UniRule"/>
</dbReference>
<dbReference type="SMART" id="SM00896">
    <property type="entry name" value="FDX-ACB"/>
    <property type="match status" value="1"/>
</dbReference>
<dbReference type="Gene3D" id="3.30.930.10">
    <property type="entry name" value="Bira Bifunctional Protein, Domain 2"/>
    <property type="match status" value="1"/>
</dbReference>
<evidence type="ECO:0000256" key="16">
    <source>
        <dbReference type="PROSITE-ProRule" id="PRU00209"/>
    </source>
</evidence>
<keyword evidence="21" id="KW-1185">Reference proteome</keyword>
<name>A0A839E2R9_9PSEU</name>
<evidence type="ECO:0000259" key="18">
    <source>
        <dbReference type="PROSITE" id="PS51447"/>
    </source>
</evidence>
<keyword evidence="8 15" id="KW-0547">Nucleotide-binding</keyword>
<dbReference type="Pfam" id="PF03484">
    <property type="entry name" value="B5"/>
    <property type="match status" value="1"/>
</dbReference>
<dbReference type="PANTHER" id="PTHR10947:SF0">
    <property type="entry name" value="PHENYLALANINE--TRNA LIGASE BETA SUBUNIT"/>
    <property type="match status" value="1"/>
</dbReference>
<dbReference type="HAMAP" id="MF_00283">
    <property type="entry name" value="Phe_tRNA_synth_beta1"/>
    <property type="match status" value="1"/>
</dbReference>
<evidence type="ECO:0000256" key="13">
    <source>
        <dbReference type="ARBA" id="ARBA00023146"/>
    </source>
</evidence>
<dbReference type="InterPro" id="IPR005121">
    <property type="entry name" value="Fdx_antiC-bd"/>
</dbReference>
<dbReference type="InterPro" id="IPR045060">
    <property type="entry name" value="Phe-tRNA-ligase_IIc_bsu"/>
</dbReference>
<dbReference type="InterPro" id="IPR002547">
    <property type="entry name" value="tRNA-bd_dom"/>
</dbReference>
<dbReference type="Pfam" id="PF03483">
    <property type="entry name" value="B3_4"/>
    <property type="match status" value="1"/>
</dbReference>
<dbReference type="InterPro" id="IPR005147">
    <property type="entry name" value="tRNA_synthase_B5-dom"/>
</dbReference>
<keyword evidence="6 15" id="KW-0436">Ligase</keyword>
<keyword evidence="9 15" id="KW-0067">ATP-binding</keyword>
<comment type="cofactor">
    <cofactor evidence="15">
        <name>Mg(2+)</name>
        <dbReference type="ChEBI" id="CHEBI:18420"/>
    </cofactor>
    <text evidence="15">Binds 2 magnesium ions per tetramer.</text>
</comment>
<dbReference type="FunFam" id="2.40.50.140:FF:000045">
    <property type="entry name" value="Phenylalanine--tRNA ligase beta subunit"/>
    <property type="match status" value="1"/>
</dbReference>
<dbReference type="AlphaFoldDB" id="A0A839E2R9"/>